<name>A0AAW0YXG5_9TREE</name>
<gene>
    <name evidence="3" type="ORF">IAR55_004527</name>
</gene>
<dbReference type="PROSITE" id="PS00108">
    <property type="entry name" value="PROTEIN_KINASE_ST"/>
    <property type="match status" value="1"/>
</dbReference>
<feature type="domain" description="Protein kinase" evidence="2">
    <location>
        <begin position="1"/>
        <end position="157"/>
    </location>
</feature>
<feature type="region of interest" description="Disordered" evidence="1">
    <location>
        <begin position="210"/>
        <end position="233"/>
    </location>
</feature>
<dbReference type="InterPro" id="IPR051681">
    <property type="entry name" value="Ser/Thr_Kinases-Pseudokinases"/>
</dbReference>
<dbReference type="InterPro" id="IPR011009">
    <property type="entry name" value="Kinase-like_dom_sf"/>
</dbReference>
<dbReference type="PROSITE" id="PS50011">
    <property type="entry name" value="PROTEIN_KINASE_DOM"/>
    <property type="match status" value="1"/>
</dbReference>
<comment type="caution">
    <text evidence="3">The sequence shown here is derived from an EMBL/GenBank/DDBJ whole genome shotgun (WGS) entry which is preliminary data.</text>
</comment>
<dbReference type="Pfam" id="PF07714">
    <property type="entry name" value="PK_Tyr_Ser-Thr"/>
    <property type="match status" value="1"/>
</dbReference>
<dbReference type="RefSeq" id="XP_066802039.1">
    <property type="nucleotide sequence ID" value="XM_066947625.1"/>
</dbReference>
<dbReference type="GO" id="GO:0005524">
    <property type="term" value="F:ATP binding"/>
    <property type="evidence" value="ECO:0007669"/>
    <property type="project" value="InterPro"/>
</dbReference>
<dbReference type="GO" id="GO:0004674">
    <property type="term" value="F:protein serine/threonine kinase activity"/>
    <property type="evidence" value="ECO:0007669"/>
    <property type="project" value="TreeGrafter"/>
</dbReference>
<dbReference type="InterPro" id="IPR001245">
    <property type="entry name" value="Ser-Thr/Tyr_kinase_cat_dom"/>
</dbReference>
<dbReference type="SUPFAM" id="SSF56112">
    <property type="entry name" value="Protein kinase-like (PK-like)"/>
    <property type="match status" value="1"/>
</dbReference>
<protein>
    <recommendedName>
        <fullName evidence="2">Protein kinase domain-containing protein</fullName>
    </recommendedName>
</protein>
<sequence length="527" mass="58202">MAQGMEYLHSRDIIHGDFKAANVLVTDEGHAIICDFGLSQLKLDFTTKSQTAADKPTPIAGTMRWQSPERLAGGVLTRENDVYAWSMAVYEVLTGTVPFGYIDDSQVRLNILNGVRPARPEDVLDQLWILMNECWAQDASQRPAFALVVQNLAQMYTSATACDSQHEQNTIKSTTTESSYTTAEDDIISIEQQAMTPSTRTAPLIEVDDDLSSSSGSLVSIPPHLESQPSFESDRAERHYRHYLQHAFDDRLTLPLWFPSVIPLGSVGYFRHGQFVHLINAGVPPIGVEELPPVPYLDEYSRLQTQTMPVNPRTSAVKGLDMMAALTKFIKPSGETWQKAVSRRFTIPLRPGMKQAALIVDDGQFEIYKSLGQARAYLSENIEWIVAHFGDRHQIVKEDVIIVVGTLTAHNYAMVVSNFCPRTSLTFNVHATPGRILGEPWGTWTVNQSPPATHEKALNSAMRPRSGSAGSQALLGEFAERQATTELYEQELKYCCKVSTVSSSPADAVLLAKLRFAPGAAGPSLYA</sequence>
<dbReference type="EMBL" id="JBCAWK010000008">
    <property type="protein sequence ID" value="KAK8850608.1"/>
    <property type="molecule type" value="Genomic_DNA"/>
</dbReference>
<evidence type="ECO:0000313" key="4">
    <source>
        <dbReference type="Proteomes" id="UP001388673"/>
    </source>
</evidence>
<dbReference type="InterPro" id="IPR008271">
    <property type="entry name" value="Ser/Thr_kinase_AS"/>
</dbReference>
<evidence type="ECO:0000259" key="2">
    <source>
        <dbReference type="PROSITE" id="PS50011"/>
    </source>
</evidence>
<reference evidence="3 4" key="1">
    <citation type="journal article" date="2024" name="bioRxiv">
        <title>Comparative genomics of Cryptococcus and Kwoniella reveals pathogenesis evolution and contrasting karyotype dynamics via intercentromeric recombination or chromosome fusion.</title>
        <authorList>
            <person name="Coelho M.A."/>
            <person name="David-Palma M."/>
            <person name="Shea T."/>
            <person name="Bowers K."/>
            <person name="McGinley-Smith S."/>
            <person name="Mohammad A.W."/>
            <person name="Gnirke A."/>
            <person name="Yurkov A.M."/>
            <person name="Nowrousian M."/>
            <person name="Sun S."/>
            <person name="Cuomo C.A."/>
            <person name="Heitman J."/>
        </authorList>
    </citation>
    <scope>NUCLEOTIDE SEQUENCE [LARGE SCALE GENOMIC DNA]</scope>
    <source>
        <strain evidence="3 4">CBS 13917</strain>
    </source>
</reference>
<dbReference type="InterPro" id="IPR000719">
    <property type="entry name" value="Prot_kinase_dom"/>
</dbReference>
<proteinExistence type="predicted"/>
<dbReference type="Proteomes" id="UP001388673">
    <property type="component" value="Unassembled WGS sequence"/>
</dbReference>
<evidence type="ECO:0000256" key="1">
    <source>
        <dbReference type="SAM" id="MobiDB-lite"/>
    </source>
</evidence>
<dbReference type="Gene3D" id="1.10.510.10">
    <property type="entry name" value="Transferase(Phosphotransferase) domain 1"/>
    <property type="match status" value="1"/>
</dbReference>
<evidence type="ECO:0000313" key="3">
    <source>
        <dbReference type="EMBL" id="KAK8850608.1"/>
    </source>
</evidence>
<dbReference type="GeneID" id="92181785"/>
<dbReference type="AlphaFoldDB" id="A0AAW0YXG5"/>
<accession>A0AAW0YXG5</accession>
<organism evidence="3 4">
    <name type="scientific">Kwoniella newhampshirensis</name>
    <dbReference type="NCBI Taxonomy" id="1651941"/>
    <lineage>
        <taxon>Eukaryota</taxon>
        <taxon>Fungi</taxon>
        <taxon>Dikarya</taxon>
        <taxon>Basidiomycota</taxon>
        <taxon>Agaricomycotina</taxon>
        <taxon>Tremellomycetes</taxon>
        <taxon>Tremellales</taxon>
        <taxon>Cryptococcaceae</taxon>
        <taxon>Kwoniella</taxon>
    </lineage>
</organism>
<dbReference type="KEGG" id="kne:92181785"/>
<keyword evidence="4" id="KW-1185">Reference proteome</keyword>
<dbReference type="PANTHER" id="PTHR44329">
    <property type="entry name" value="SERINE/THREONINE-PROTEIN KINASE TNNI3K-RELATED"/>
    <property type="match status" value="1"/>
</dbReference>